<dbReference type="EC" id="3.1.1.-" evidence="8"/>
<dbReference type="PANTHER" id="PTHR33938:SF13">
    <property type="entry name" value="CARBOXYLIC ESTER HYDROLASE"/>
    <property type="match status" value="1"/>
</dbReference>
<name>A0AAE0JUP7_9PEZI</name>
<proteinExistence type="inferred from homology"/>
<keyword evidence="10" id="KW-1185">Reference proteome</keyword>
<evidence type="ECO:0000256" key="7">
    <source>
        <dbReference type="ARBA" id="ARBA00023157"/>
    </source>
</evidence>
<keyword evidence="3" id="KW-0479">Metal-binding</keyword>
<keyword evidence="7" id="KW-1015">Disulfide bond</keyword>
<evidence type="ECO:0000256" key="6">
    <source>
        <dbReference type="ARBA" id="ARBA00022837"/>
    </source>
</evidence>
<organism evidence="9 10">
    <name type="scientific">Lasiosphaeria ovina</name>
    <dbReference type="NCBI Taxonomy" id="92902"/>
    <lineage>
        <taxon>Eukaryota</taxon>
        <taxon>Fungi</taxon>
        <taxon>Dikarya</taxon>
        <taxon>Ascomycota</taxon>
        <taxon>Pezizomycotina</taxon>
        <taxon>Sordariomycetes</taxon>
        <taxon>Sordariomycetidae</taxon>
        <taxon>Sordariales</taxon>
        <taxon>Lasiosphaeriaceae</taxon>
        <taxon>Lasiosphaeria</taxon>
    </lineage>
</organism>
<reference evidence="9" key="2">
    <citation type="submission" date="2023-06" db="EMBL/GenBank/DDBJ databases">
        <authorList>
            <consortium name="Lawrence Berkeley National Laboratory"/>
            <person name="Haridas S."/>
            <person name="Hensen N."/>
            <person name="Bonometti L."/>
            <person name="Westerberg I."/>
            <person name="Brannstrom I.O."/>
            <person name="Guillou S."/>
            <person name="Cros-Aarteil S."/>
            <person name="Calhoun S."/>
            <person name="Kuo A."/>
            <person name="Mondo S."/>
            <person name="Pangilinan J."/>
            <person name="Riley R."/>
            <person name="Labutti K."/>
            <person name="Andreopoulos B."/>
            <person name="Lipzen A."/>
            <person name="Chen C."/>
            <person name="Yanf M."/>
            <person name="Daum C."/>
            <person name="Ng V."/>
            <person name="Clum A."/>
            <person name="Steindorff A."/>
            <person name="Ohm R."/>
            <person name="Martin F."/>
            <person name="Silar P."/>
            <person name="Natvig D."/>
            <person name="Lalanne C."/>
            <person name="Gautier V."/>
            <person name="Ament-Velasquez S.L."/>
            <person name="Kruys A."/>
            <person name="Hutchinson M.I."/>
            <person name="Powell A.J."/>
            <person name="Barry K."/>
            <person name="Miller A.N."/>
            <person name="Grigoriev I.V."/>
            <person name="Debuchy R."/>
            <person name="Gladieux P."/>
            <person name="Thoren M.H."/>
            <person name="Johannesson H."/>
        </authorList>
    </citation>
    <scope>NUCLEOTIDE SEQUENCE</scope>
    <source>
        <strain evidence="9">CBS 958.72</strain>
    </source>
</reference>
<feature type="chain" id="PRO_5041776397" description="Carboxylic ester hydrolase" evidence="8">
    <location>
        <begin position="19"/>
        <end position="585"/>
    </location>
</feature>
<evidence type="ECO:0000313" key="9">
    <source>
        <dbReference type="EMBL" id="KAK3361790.1"/>
    </source>
</evidence>
<sequence length="585" mass="61155">MATPSLLAACVPSTFSSALSVFGATVLSIDAVAVTNFSSVAPGDFRFTQPGTQLINGSFCNVTVAYKHPGQSDRVTVETWLPAPEDAWNGRLQAVGGGGWIAGRFVLSYAAMVGAVADGYATVTTDAGLNADDDPDPWALVSPGNVNLYALQNFGSVSLGDEVCPSLSYPSLSLFLSFPVCSLWRIIPPTLSSHICGQAIIAKALIVRFYGRPPAYSYWNGCSQGGRAGLMLAQRYPGAYDGIAAGSPAVYWAESFPSGLWAQHYMNAVLGGVYPRGCEIDAITAAAIKACDGLDGVVDGIVAEVDACLASFNPFRLVGTVVANCSSDKVGSGHGHTVVISKAAAAVVNATWHGPVSPDGTKQRWYGYSLGSDLTGGGTDTRTTGGQLGPAATNCTSGTCVGVVNGPWLEDMRLFLARGDPKFKFDKLTRAEFDSLIHSGVQRLSSLLSTGDADLSEFRDAGGKLVTFHGLWDTSLPPKGTAQYYNAVAAAVPDAHTFYRHYEVPGLGHCFGGPSGQPSGLFAQLRAWVENGTAPESTPVNVTKLDGAVEGRILCPYPQKAKPNGGADLSRNKTAAGSKGRWICV</sequence>
<protein>
    <recommendedName>
        <fullName evidence="8">Carboxylic ester hydrolase</fullName>
        <ecNumber evidence="8">3.1.1.-</ecNumber>
    </recommendedName>
</protein>
<evidence type="ECO:0000256" key="8">
    <source>
        <dbReference type="RuleBase" id="RU361238"/>
    </source>
</evidence>
<comment type="caution">
    <text evidence="9">The sequence shown here is derived from an EMBL/GenBank/DDBJ whole genome shotgun (WGS) entry which is preliminary data.</text>
</comment>
<evidence type="ECO:0000256" key="3">
    <source>
        <dbReference type="ARBA" id="ARBA00022723"/>
    </source>
</evidence>
<dbReference type="AlphaFoldDB" id="A0AAE0JUP7"/>
<evidence type="ECO:0000313" key="10">
    <source>
        <dbReference type="Proteomes" id="UP001287356"/>
    </source>
</evidence>
<dbReference type="InterPro" id="IPR011118">
    <property type="entry name" value="Tannase/feruloyl_esterase"/>
</dbReference>
<reference evidence="9" key="1">
    <citation type="journal article" date="2023" name="Mol. Phylogenet. Evol.">
        <title>Genome-scale phylogeny and comparative genomics of the fungal order Sordariales.</title>
        <authorList>
            <person name="Hensen N."/>
            <person name="Bonometti L."/>
            <person name="Westerberg I."/>
            <person name="Brannstrom I.O."/>
            <person name="Guillou S."/>
            <person name="Cros-Aarteil S."/>
            <person name="Calhoun S."/>
            <person name="Haridas S."/>
            <person name="Kuo A."/>
            <person name="Mondo S."/>
            <person name="Pangilinan J."/>
            <person name="Riley R."/>
            <person name="LaButti K."/>
            <person name="Andreopoulos B."/>
            <person name="Lipzen A."/>
            <person name="Chen C."/>
            <person name="Yan M."/>
            <person name="Daum C."/>
            <person name="Ng V."/>
            <person name="Clum A."/>
            <person name="Steindorff A."/>
            <person name="Ohm R.A."/>
            <person name="Martin F."/>
            <person name="Silar P."/>
            <person name="Natvig D.O."/>
            <person name="Lalanne C."/>
            <person name="Gautier V."/>
            <person name="Ament-Velasquez S.L."/>
            <person name="Kruys A."/>
            <person name="Hutchinson M.I."/>
            <person name="Powell A.J."/>
            <person name="Barry K."/>
            <person name="Miller A.N."/>
            <person name="Grigoriev I.V."/>
            <person name="Debuchy R."/>
            <person name="Gladieux P."/>
            <person name="Hiltunen Thoren M."/>
            <person name="Johannesson H."/>
        </authorList>
    </citation>
    <scope>NUCLEOTIDE SEQUENCE</scope>
    <source>
        <strain evidence="9">CBS 958.72</strain>
    </source>
</reference>
<dbReference type="Proteomes" id="UP001287356">
    <property type="component" value="Unassembled WGS sequence"/>
</dbReference>
<dbReference type="GO" id="GO:0046872">
    <property type="term" value="F:metal ion binding"/>
    <property type="evidence" value="ECO:0007669"/>
    <property type="project" value="UniProtKB-KW"/>
</dbReference>
<feature type="signal peptide" evidence="8">
    <location>
        <begin position="1"/>
        <end position="18"/>
    </location>
</feature>
<evidence type="ECO:0000256" key="2">
    <source>
        <dbReference type="ARBA" id="ARBA00022487"/>
    </source>
</evidence>
<gene>
    <name evidence="9" type="ORF">B0T24DRAFT_95992</name>
</gene>
<dbReference type="Pfam" id="PF07519">
    <property type="entry name" value="Tannase"/>
    <property type="match status" value="1"/>
</dbReference>
<dbReference type="EMBL" id="JAULSN010000010">
    <property type="protein sequence ID" value="KAK3361790.1"/>
    <property type="molecule type" value="Genomic_DNA"/>
</dbReference>
<dbReference type="GO" id="GO:0030600">
    <property type="term" value="F:feruloyl esterase activity"/>
    <property type="evidence" value="ECO:0007669"/>
    <property type="project" value="UniProtKB-ARBA"/>
</dbReference>
<keyword evidence="4 8" id="KW-0732">Signal</keyword>
<comment type="similarity">
    <text evidence="1 8">Belongs to the tannase family.</text>
</comment>
<evidence type="ECO:0000256" key="5">
    <source>
        <dbReference type="ARBA" id="ARBA00022801"/>
    </source>
</evidence>
<keyword evidence="2" id="KW-0719">Serine esterase</keyword>
<evidence type="ECO:0000256" key="1">
    <source>
        <dbReference type="ARBA" id="ARBA00006249"/>
    </source>
</evidence>
<accession>A0AAE0JUP7</accession>
<dbReference type="SUPFAM" id="SSF53474">
    <property type="entry name" value="alpha/beta-Hydrolases"/>
    <property type="match status" value="1"/>
</dbReference>
<evidence type="ECO:0000256" key="4">
    <source>
        <dbReference type="ARBA" id="ARBA00022729"/>
    </source>
</evidence>
<keyword evidence="5 8" id="KW-0378">Hydrolase</keyword>
<dbReference type="InterPro" id="IPR029058">
    <property type="entry name" value="AB_hydrolase_fold"/>
</dbReference>
<keyword evidence="6" id="KW-0106">Calcium</keyword>
<dbReference type="PANTHER" id="PTHR33938">
    <property type="entry name" value="FERULOYL ESTERASE B-RELATED"/>
    <property type="match status" value="1"/>
</dbReference>